<evidence type="ECO:0000259" key="3">
    <source>
        <dbReference type="Pfam" id="PF00501"/>
    </source>
</evidence>
<protein>
    <submittedName>
        <fullName evidence="5">Class I adenylate-forming enzyme family protein</fullName>
    </submittedName>
</protein>
<dbReference type="InterPro" id="IPR000873">
    <property type="entry name" value="AMP-dep_synth/lig_dom"/>
</dbReference>
<keyword evidence="6" id="KW-1185">Reference proteome</keyword>
<dbReference type="PANTHER" id="PTHR43201">
    <property type="entry name" value="ACYL-COA SYNTHETASE"/>
    <property type="match status" value="1"/>
</dbReference>
<organism evidence="5 6">
    <name type="scientific">Xanthobacter oligotrophicus</name>
    <dbReference type="NCBI Taxonomy" id="2607286"/>
    <lineage>
        <taxon>Bacteria</taxon>
        <taxon>Pseudomonadati</taxon>
        <taxon>Pseudomonadota</taxon>
        <taxon>Alphaproteobacteria</taxon>
        <taxon>Hyphomicrobiales</taxon>
        <taxon>Xanthobacteraceae</taxon>
        <taxon>Xanthobacter</taxon>
    </lineage>
</organism>
<evidence type="ECO:0000313" key="5">
    <source>
        <dbReference type="EMBL" id="MFG1373503.1"/>
    </source>
</evidence>
<dbReference type="EMBL" id="JBAFVH010000008">
    <property type="protein sequence ID" value="MFG1373503.1"/>
    <property type="molecule type" value="Genomic_DNA"/>
</dbReference>
<dbReference type="Gene3D" id="3.30.300.30">
    <property type="match status" value="1"/>
</dbReference>
<evidence type="ECO:0000313" key="6">
    <source>
        <dbReference type="Proteomes" id="UP001604002"/>
    </source>
</evidence>
<comment type="caution">
    <text evidence="5">The sequence shown here is derived from an EMBL/GenBank/DDBJ whole genome shotgun (WGS) entry which is preliminary data.</text>
</comment>
<name>A0ABW7A0S1_9HYPH</name>
<comment type="similarity">
    <text evidence="1">Belongs to the ATP-dependent AMP-binding enzyme family.</text>
</comment>
<dbReference type="PANTHER" id="PTHR43201:SF5">
    <property type="entry name" value="MEDIUM-CHAIN ACYL-COA LIGASE ACSF2, MITOCHONDRIAL"/>
    <property type="match status" value="1"/>
</dbReference>
<dbReference type="Gene3D" id="3.40.50.12780">
    <property type="entry name" value="N-terminal domain of ligase-like"/>
    <property type="match status" value="1"/>
</dbReference>
<feature type="domain" description="AMP-binding enzyme C-terminal" evidence="4">
    <location>
        <begin position="443"/>
        <end position="517"/>
    </location>
</feature>
<evidence type="ECO:0000259" key="4">
    <source>
        <dbReference type="Pfam" id="PF13193"/>
    </source>
</evidence>
<proteinExistence type="inferred from homology"/>
<dbReference type="InterPro" id="IPR025110">
    <property type="entry name" value="AMP-bd_C"/>
</dbReference>
<accession>A0ABW7A0S1</accession>
<dbReference type="Pfam" id="PF13193">
    <property type="entry name" value="AMP-binding_C"/>
    <property type="match status" value="1"/>
</dbReference>
<evidence type="ECO:0000256" key="2">
    <source>
        <dbReference type="ARBA" id="ARBA00022598"/>
    </source>
</evidence>
<keyword evidence="2" id="KW-0436">Ligase</keyword>
<dbReference type="InterPro" id="IPR045851">
    <property type="entry name" value="AMP-bd_C_sf"/>
</dbReference>
<dbReference type="SUPFAM" id="SSF56801">
    <property type="entry name" value="Acetyl-CoA synthetase-like"/>
    <property type="match status" value="1"/>
</dbReference>
<dbReference type="InterPro" id="IPR042099">
    <property type="entry name" value="ANL_N_sf"/>
</dbReference>
<gene>
    <name evidence="5" type="ORF">V5F32_15115</name>
</gene>
<evidence type="ECO:0000256" key="1">
    <source>
        <dbReference type="ARBA" id="ARBA00006432"/>
    </source>
</evidence>
<dbReference type="Proteomes" id="UP001604002">
    <property type="component" value="Unassembled WGS sequence"/>
</dbReference>
<sequence>MSRSTSPVPAPSAPAAVLDLTVPDLLRLRAREAPNRLALSAHSAGGHRDRLTYAQLVERMEAMARGLVRLGLGRGDRIAVLLGNEAGRECILTTLGALRLGAVVVPLNTRYADEELAHALALVEPAAVVTTAEAAGRVARLAPALRTLAVDCAKIGAEAAAWPEPEREPPGPLPHDPADGSLLACLLFTSGTTARAKAVMHDHRSMIGAGLSCSAALGLGEADLYQGGWPFFTSSGLNLGCMSSWVAGGGFVFEEPLDNGGRLRLVARERSTFLHGVPSVIHFMIEEYAKGGYDVSSLRRVGYGGSAMPAEVIRRIDAAWPGVEQVQIYGMTESGPAGARLEPADMWRKHGSVGVAMPHCEIAIVDEDAAPLPAGATGEILIRGPGVGKGYFRNPEATQAAFRAGGILTGDVGHLDPEGYLSFTDRKKDVINRGGLKIASVAVEQVLYRFPGVLEAAVVAIAHPHLGEDVAACIVPQPGVHLDPDEIARFCADKLADYERPRRWLVLDALPKNPMGKVLKTELRQRFEPTPA</sequence>
<dbReference type="Pfam" id="PF00501">
    <property type="entry name" value="AMP-binding"/>
    <property type="match status" value="1"/>
</dbReference>
<reference evidence="5 6" key="1">
    <citation type="submission" date="2024-02" db="EMBL/GenBank/DDBJ databases">
        <title>Expansion and revision of Xanthobacter and proposal of Roseixanthobacter gen. nov.</title>
        <authorList>
            <person name="Soltysiak M.P.M."/>
            <person name="Jalihal A."/>
            <person name="Ory A."/>
            <person name="Chrisophersen C."/>
            <person name="Lee A.D."/>
            <person name="Boulton J."/>
            <person name="Springer M."/>
        </authorList>
    </citation>
    <scope>NUCLEOTIDE SEQUENCE [LARGE SCALE GENOMIC DNA]</scope>
    <source>
        <strain evidence="5 6">23A</strain>
    </source>
</reference>
<feature type="domain" description="AMP-dependent synthetase/ligase" evidence="3">
    <location>
        <begin position="29"/>
        <end position="392"/>
    </location>
</feature>
<dbReference type="RefSeq" id="WP_393993264.1">
    <property type="nucleotide sequence ID" value="NZ_JBAFVH010000008.1"/>
</dbReference>